<evidence type="ECO:0000313" key="3">
    <source>
        <dbReference type="EMBL" id="KAK8763731.1"/>
    </source>
</evidence>
<organism evidence="3 4">
    <name type="scientific">Amblyomma americanum</name>
    <name type="common">Lone star tick</name>
    <dbReference type="NCBI Taxonomy" id="6943"/>
    <lineage>
        <taxon>Eukaryota</taxon>
        <taxon>Metazoa</taxon>
        <taxon>Ecdysozoa</taxon>
        <taxon>Arthropoda</taxon>
        <taxon>Chelicerata</taxon>
        <taxon>Arachnida</taxon>
        <taxon>Acari</taxon>
        <taxon>Parasitiformes</taxon>
        <taxon>Ixodida</taxon>
        <taxon>Ixodoidea</taxon>
        <taxon>Ixodidae</taxon>
        <taxon>Amblyomminae</taxon>
        <taxon>Amblyomma</taxon>
    </lineage>
</organism>
<protein>
    <submittedName>
        <fullName evidence="3">Uncharacterized protein</fullName>
    </submittedName>
</protein>
<evidence type="ECO:0000313" key="4">
    <source>
        <dbReference type="Proteomes" id="UP001321473"/>
    </source>
</evidence>
<name>A0AAQ4DMP1_AMBAM</name>
<keyword evidence="2" id="KW-0472">Membrane</keyword>
<feature type="region of interest" description="Disordered" evidence="1">
    <location>
        <begin position="1"/>
        <end position="42"/>
    </location>
</feature>
<proteinExistence type="predicted"/>
<evidence type="ECO:0000256" key="1">
    <source>
        <dbReference type="SAM" id="MobiDB-lite"/>
    </source>
</evidence>
<feature type="transmembrane region" description="Helical" evidence="2">
    <location>
        <begin position="66"/>
        <end position="89"/>
    </location>
</feature>
<reference evidence="3 4" key="1">
    <citation type="journal article" date="2023" name="Arcadia Sci">
        <title>De novo assembly of a long-read Amblyomma americanum tick genome.</title>
        <authorList>
            <person name="Chou S."/>
            <person name="Poskanzer K.E."/>
            <person name="Rollins M."/>
            <person name="Thuy-Boun P.S."/>
        </authorList>
    </citation>
    <scope>NUCLEOTIDE SEQUENCE [LARGE SCALE GENOMIC DNA]</scope>
    <source>
        <strain evidence="3">F_SG_1</strain>
        <tissue evidence="3">Salivary glands</tissue>
    </source>
</reference>
<dbReference type="AlphaFoldDB" id="A0AAQ4DMP1"/>
<sequence>MRDDTGRAAAVAALGDSAKPGTNAKQSAKPSPTAEAREDKPTDLTSLYSDSGLAAACYGIFLRHGVLILVLAVVCGVSCLVGALLPVLCKRRRGQVSQFPPKRRFPAGRIFADPAMVRMFRRRETMVA</sequence>
<keyword evidence="2" id="KW-1133">Transmembrane helix</keyword>
<keyword evidence="4" id="KW-1185">Reference proteome</keyword>
<accession>A0AAQ4DMP1</accession>
<dbReference type="Proteomes" id="UP001321473">
    <property type="component" value="Unassembled WGS sequence"/>
</dbReference>
<dbReference type="EMBL" id="JARKHS020029058">
    <property type="protein sequence ID" value="KAK8763731.1"/>
    <property type="molecule type" value="Genomic_DNA"/>
</dbReference>
<evidence type="ECO:0000256" key="2">
    <source>
        <dbReference type="SAM" id="Phobius"/>
    </source>
</evidence>
<keyword evidence="2" id="KW-0812">Transmembrane</keyword>
<gene>
    <name evidence="3" type="ORF">V5799_033660</name>
</gene>
<comment type="caution">
    <text evidence="3">The sequence shown here is derived from an EMBL/GenBank/DDBJ whole genome shotgun (WGS) entry which is preliminary data.</text>
</comment>